<keyword evidence="6" id="KW-1185">Reference proteome</keyword>
<dbReference type="GO" id="GO:0003677">
    <property type="term" value="F:DNA binding"/>
    <property type="evidence" value="ECO:0007669"/>
    <property type="project" value="UniProtKB-KW"/>
</dbReference>
<reference evidence="4 6" key="2">
    <citation type="submission" date="2019-03" db="EMBL/GenBank/DDBJ databases">
        <authorList>
            <person name="He R.-H."/>
        </authorList>
    </citation>
    <scope>NUCLEOTIDE SEQUENCE [LARGE SCALE GENOMIC DNA]</scope>
    <source>
        <strain evidence="4 6">DSM 19624</strain>
    </source>
</reference>
<evidence type="ECO:0000256" key="2">
    <source>
        <dbReference type="ARBA" id="ARBA00023125"/>
    </source>
</evidence>
<keyword evidence="2" id="KW-0238">DNA-binding</keyword>
<proteinExistence type="predicted"/>
<dbReference type="PANTHER" id="PTHR30408:SF12">
    <property type="entry name" value="TYPE I RESTRICTION ENZYME MJAVIII SPECIFICITY SUBUNIT"/>
    <property type="match status" value="1"/>
</dbReference>
<reference evidence="3 5" key="1">
    <citation type="submission" date="2018-10" db="EMBL/GenBank/DDBJ databases">
        <title>Genomic Encyclopedia of Archaeal and Bacterial Type Strains, Phase II (KMG-II): from individual species to whole genera.</title>
        <authorList>
            <person name="Goeker M."/>
        </authorList>
    </citation>
    <scope>NUCLEOTIDE SEQUENCE [LARGE SCALE GENOMIC DNA]</scope>
    <source>
        <strain evidence="3 5">DSM 19624</strain>
    </source>
</reference>
<accession>A0A497Y5K8</accession>
<organism evidence="3 5">
    <name type="scientific">Pedobacter alluvionis</name>
    <dbReference type="NCBI Taxonomy" id="475253"/>
    <lineage>
        <taxon>Bacteria</taxon>
        <taxon>Pseudomonadati</taxon>
        <taxon>Bacteroidota</taxon>
        <taxon>Sphingobacteriia</taxon>
        <taxon>Sphingobacteriales</taxon>
        <taxon>Sphingobacteriaceae</taxon>
        <taxon>Pedobacter</taxon>
    </lineage>
</organism>
<sequence>MITLQEIIHGIIPPKDWGLYKFKQILKAKKTNKNYGMIEKNLLSLSYGRIIEKDIENNEGLVPESFESYQIVEKGDIVMRLTDLQNDKRSLRQAYSLHKGIITSAYDVVSVSQEHYDKYWFYFLYATDLAKFYYSLGGGVRQSIKFDNFPNYWVSAPDKKIQLQIVEKLEKELNKIDALIQKVAGRRSLIVAETNSFLSILNEKRASLIINMISGN</sequence>
<dbReference type="OrthoDB" id="667970at2"/>
<comment type="caution">
    <text evidence="3">The sequence shown here is derived from an EMBL/GenBank/DDBJ whole genome shotgun (WGS) entry which is preliminary data.</text>
</comment>
<evidence type="ECO:0000256" key="1">
    <source>
        <dbReference type="ARBA" id="ARBA00022747"/>
    </source>
</evidence>
<dbReference type="Proteomes" id="UP000273898">
    <property type="component" value="Unassembled WGS sequence"/>
</dbReference>
<dbReference type="EMBL" id="RCCK01000011">
    <property type="protein sequence ID" value="RLJ77387.1"/>
    <property type="molecule type" value="Genomic_DNA"/>
</dbReference>
<dbReference type="EMBL" id="SOPX01000001">
    <property type="protein sequence ID" value="TFB33395.1"/>
    <property type="molecule type" value="Genomic_DNA"/>
</dbReference>
<evidence type="ECO:0000313" key="3">
    <source>
        <dbReference type="EMBL" id="RLJ77387.1"/>
    </source>
</evidence>
<dbReference type="Gene3D" id="3.90.220.20">
    <property type="entry name" value="DNA methylase specificity domains"/>
    <property type="match status" value="1"/>
</dbReference>
<evidence type="ECO:0000313" key="5">
    <source>
        <dbReference type="Proteomes" id="UP000273898"/>
    </source>
</evidence>
<dbReference type="RefSeq" id="WP_121284146.1">
    <property type="nucleotide sequence ID" value="NZ_RCCK01000011.1"/>
</dbReference>
<name>A0A497Y5K8_9SPHI</name>
<dbReference type="SUPFAM" id="SSF116734">
    <property type="entry name" value="DNA methylase specificity domain"/>
    <property type="match status" value="1"/>
</dbReference>
<keyword evidence="1" id="KW-0680">Restriction system</keyword>
<dbReference type="GO" id="GO:0009307">
    <property type="term" value="P:DNA restriction-modification system"/>
    <property type="evidence" value="ECO:0007669"/>
    <property type="project" value="UniProtKB-KW"/>
</dbReference>
<dbReference type="Proteomes" id="UP000297429">
    <property type="component" value="Unassembled WGS sequence"/>
</dbReference>
<dbReference type="AlphaFoldDB" id="A0A497Y5K8"/>
<dbReference type="InterPro" id="IPR044946">
    <property type="entry name" value="Restrct_endonuc_typeI_TRD_sf"/>
</dbReference>
<dbReference type="InterPro" id="IPR052021">
    <property type="entry name" value="Type-I_RS_S_subunit"/>
</dbReference>
<dbReference type="PANTHER" id="PTHR30408">
    <property type="entry name" value="TYPE-1 RESTRICTION ENZYME ECOKI SPECIFICITY PROTEIN"/>
    <property type="match status" value="1"/>
</dbReference>
<gene>
    <name evidence="3" type="ORF">BCL90_2473</name>
    <name evidence="4" type="ORF">E3V97_04945</name>
</gene>
<evidence type="ECO:0000313" key="4">
    <source>
        <dbReference type="EMBL" id="TFB33395.1"/>
    </source>
</evidence>
<evidence type="ECO:0000313" key="6">
    <source>
        <dbReference type="Proteomes" id="UP000297429"/>
    </source>
</evidence>
<protein>
    <submittedName>
        <fullName evidence="3">Type I restriction enzyme S subunit/type I restriction enzyme M protein</fullName>
    </submittedName>
</protein>